<evidence type="ECO:0000256" key="7">
    <source>
        <dbReference type="ARBA" id="ARBA00023136"/>
    </source>
</evidence>
<evidence type="ECO:0000313" key="11">
    <source>
        <dbReference type="Proteomes" id="UP000293638"/>
    </source>
</evidence>
<organism evidence="10 11">
    <name type="scientific">Motilibacter rhizosphaerae</name>
    <dbReference type="NCBI Taxonomy" id="598652"/>
    <lineage>
        <taxon>Bacteria</taxon>
        <taxon>Bacillati</taxon>
        <taxon>Actinomycetota</taxon>
        <taxon>Actinomycetes</taxon>
        <taxon>Motilibacterales</taxon>
        <taxon>Motilibacteraceae</taxon>
        <taxon>Motilibacter</taxon>
    </lineage>
</organism>
<feature type="domain" description="ABC transmembrane type-1" evidence="9">
    <location>
        <begin position="71"/>
        <end position="275"/>
    </location>
</feature>
<dbReference type="GO" id="GO:0043190">
    <property type="term" value="C:ATP-binding cassette (ABC) transporter complex"/>
    <property type="evidence" value="ECO:0007669"/>
    <property type="project" value="InterPro"/>
</dbReference>
<dbReference type="Gene3D" id="1.10.3720.10">
    <property type="entry name" value="MetI-like"/>
    <property type="match status" value="1"/>
</dbReference>
<evidence type="ECO:0000256" key="1">
    <source>
        <dbReference type="ARBA" id="ARBA00004651"/>
    </source>
</evidence>
<keyword evidence="11" id="KW-1185">Reference proteome</keyword>
<comment type="similarity">
    <text evidence="8">Belongs to the binding-protein-dependent transport system permease family.</text>
</comment>
<proteinExistence type="inferred from homology"/>
<dbReference type="FunFam" id="1.10.3720.10:FF:000006">
    <property type="entry name" value="Glutamate/aspartate ABC transporter, permease protein GltK"/>
    <property type="match status" value="1"/>
</dbReference>
<dbReference type="PROSITE" id="PS50928">
    <property type="entry name" value="ABC_TM1"/>
    <property type="match status" value="1"/>
</dbReference>
<keyword evidence="6 8" id="KW-1133">Transmembrane helix</keyword>
<evidence type="ECO:0000256" key="5">
    <source>
        <dbReference type="ARBA" id="ARBA00022970"/>
    </source>
</evidence>
<feature type="transmembrane region" description="Helical" evidence="8">
    <location>
        <begin position="232"/>
        <end position="250"/>
    </location>
</feature>
<dbReference type="SUPFAM" id="SSF161098">
    <property type="entry name" value="MetI-like"/>
    <property type="match status" value="1"/>
</dbReference>
<dbReference type="AlphaFoldDB" id="A0A4Q7NSE4"/>
<dbReference type="GO" id="GO:0006865">
    <property type="term" value="P:amino acid transport"/>
    <property type="evidence" value="ECO:0007669"/>
    <property type="project" value="UniProtKB-KW"/>
</dbReference>
<keyword evidence="3" id="KW-1003">Cell membrane</keyword>
<feature type="transmembrane region" description="Helical" evidence="8">
    <location>
        <begin position="106"/>
        <end position="127"/>
    </location>
</feature>
<evidence type="ECO:0000256" key="8">
    <source>
        <dbReference type="RuleBase" id="RU363032"/>
    </source>
</evidence>
<comment type="caution">
    <text evidence="10">The sequence shown here is derived from an EMBL/GenBank/DDBJ whole genome shotgun (WGS) entry which is preliminary data.</text>
</comment>
<dbReference type="NCBIfam" id="TIGR01726">
    <property type="entry name" value="HEQRo_perm_3TM"/>
    <property type="match status" value="1"/>
</dbReference>
<keyword evidence="5" id="KW-0029">Amino-acid transport</keyword>
<dbReference type="Pfam" id="PF00528">
    <property type="entry name" value="BPD_transp_1"/>
    <property type="match status" value="1"/>
</dbReference>
<dbReference type="OrthoDB" id="92598at2"/>
<dbReference type="PANTHER" id="PTHR30614">
    <property type="entry name" value="MEMBRANE COMPONENT OF AMINO ACID ABC TRANSPORTER"/>
    <property type="match status" value="1"/>
</dbReference>
<dbReference type="InterPro" id="IPR010065">
    <property type="entry name" value="AA_ABC_transptr_permease_3TM"/>
</dbReference>
<evidence type="ECO:0000256" key="6">
    <source>
        <dbReference type="ARBA" id="ARBA00022989"/>
    </source>
</evidence>
<evidence type="ECO:0000256" key="3">
    <source>
        <dbReference type="ARBA" id="ARBA00022475"/>
    </source>
</evidence>
<reference evidence="10 11" key="1">
    <citation type="submission" date="2019-02" db="EMBL/GenBank/DDBJ databases">
        <title>Genomic Encyclopedia of Type Strains, Phase IV (KMG-IV): sequencing the most valuable type-strain genomes for metagenomic binning, comparative biology and taxonomic classification.</title>
        <authorList>
            <person name="Goeker M."/>
        </authorList>
    </citation>
    <scope>NUCLEOTIDE SEQUENCE [LARGE SCALE GENOMIC DNA]</scope>
    <source>
        <strain evidence="10 11">DSM 45622</strain>
    </source>
</reference>
<evidence type="ECO:0000256" key="2">
    <source>
        <dbReference type="ARBA" id="ARBA00022448"/>
    </source>
</evidence>
<feature type="transmembrane region" description="Helical" evidence="8">
    <location>
        <begin position="68"/>
        <end position="94"/>
    </location>
</feature>
<feature type="transmembrane region" description="Helical" evidence="8">
    <location>
        <begin position="256"/>
        <end position="281"/>
    </location>
</feature>
<evidence type="ECO:0000256" key="4">
    <source>
        <dbReference type="ARBA" id="ARBA00022692"/>
    </source>
</evidence>
<dbReference type="EMBL" id="SGXD01000002">
    <property type="protein sequence ID" value="RZS89874.1"/>
    <property type="molecule type" value="Genomic_DNA"/>
</dbReference>
<keyword evidence="7 8" id="KW-0472">Membrane</keyword>
<dbReference type="InterPro" id="IPR000515">
    <property type="entry name" value="MetI-like"/>
</dbReference>
<evidence type="ECO:0000259" key="9">
    <source>
        <dbReference type="PROSITE" id="PS50928"/>
    </source>
</evidence>
<dbReference type="CDD" id="cd06261">
    <property type="entry name" value="TM_PBP2"/>
    <property type="match status" value="1"/>
</dbReference>
<feature type="transmembrane region" description="Helical" evidence="8">
    <location>
        <begin position="155"/>
        <end position="174"/>
    </location>
</feature>
<evidence type="ECO:0000313" key="10">
    <source>
        <dbReference type="EMBL" id="RZS89874.1"/>
    </source>
</evidence>
<name>A0A4Q7NSE4_9ACTN</name>
<keyword evidence="2 8" id="KW-0813">Transport</keyword>
<keyword evidence="4 8" id="KW-0812">Transmembrane</keyword>
<gene>
    <name evidence="10" type="ORF">EV189_1650</name>
</gene>
<dbReference type="PANTHER" id="PTHR30614:SF0">
    <property type="entry name" value="L-CYSTINE TRANSPORT SYSTEM PERMEASE PROTEIN TCYL"/>
    <property type="match status" value="1"/>
</dbReference>
<sequence length="313" mass="34072">MSEVHVDEDVPAATTRPPARVVPVRHPGRWVAAVLLLVLLAQFVQGAVRNKRFRWDVIGDYLFNSQVLSGVRMTIELTVVSMAVGIVLGVLVAVGRRSANPVVSQVCWLYVWFFRGVPVLVQVFVWFNLAALLPRVGFGIPFGGPQLFAGDSKSIITPFVAAVLGLGLSEAAYYSEIVRSGLLSVDEGQTEAAAALGMTRGLALRRIILPQAARVIIPPTGNEVNNMLKTTSLVSVIAVSDLLYSVQLIYASTYQVIPMLVVALIWYLVMTSVLQVGQYYLERYFAKGAQRALPPTPLQRVRLLSLRSPAGTA</sequence>
<dbReference type="InterPro" id="IPR043429">
    <property type="entry name" value="ArtM/GltK/GlnP/TcyL/YhdX-like"/>
</dbReference>
<dbReference type="Proteomes" id="UP000293638">
    <property type="component" value="Unassembled WGS sequence"/>
</dbReference>
<comment type="subcellular location">
    <subcellularLocation>
        <location evidence="1 8">Cell membrane</location>
        <topology evidence="1 8">Multi-pass membrane protein</topology>
    </subcellularLocation>
</comment>
<feature type="transmembrane region" description="Helical" evidence="8">
    <location>
        <begin position="30"/>
        <end position="48"/>
    </location>
</feature>
<dbReference type="InterPro" id="IPR035906">
    <property type="entry name" value="MetI-like_sf"/>
</dbReference>
<protein>
    <submittedName>
        <fullName evidence="10">Polar amino acid transport system permease protein</fullName>
    </submittedName>
</protein>
<dbReference type="RefSeq" id="WP_130492415.1">
    <property type="nucleotide sequence ID" value="NZ_SGXD01000002.1"/>
</dbReference>
<accession>A0A4Q7NSE4</accession>
<dbReference type="GO" id="GO:0022857">
    <property type="term" value="F:transmembrane transporter activity"/>
    <property type="evidence" value="ECO:0007669"/>
    <property type="project" value="InterPro"/>
</dbReference>